<keyword evidence="2" id="KW-1185">Reference proteome</keyword>
<name>A0ABW5ZZH2_9BACT</name>
<comment type="caution">
    <text evidence="1">The sequence shown here is derived from an EMBL/GenBank/DDBJ whole genome shotgun (WGS) entry which is preliminary data.</text>
</comment>
<gene>
    <name evidence="1" type="ORF">ACFS6H_01520</name>
</gene>
<evidence type="ECO:0000313" key="2">
    <source>
        <dbReference type="Proteomes" id="UP001597511"/>
    </source>
</evidence>
<evidence type="ECO:0000313" key="1">
    <source>
        <dbReference type="EMBL" id="MFD2918367.1"/>
    </source>
</evidence>
<reference evidence="2" key="1">
    <citation type="journal article" date="2019" name="Int. J. Syst. Evol. Microbiol.">
        <title>The Global Catalogue of Microorganisms (GCM) 10K type strain sequencing project: providing services to taxonomists for standard genome sequencing and annotation.</title>
        <authorList>
            <consortium name="The Broad Institute Genomics Platform"/>
            <consortium name="The Broad Institute Genome Sequencing Center for Infectious Disease"/>
            <person name="Wu L."/>
            <person name="Ma J."/>
        </authorList>
    </citation>
    <scope>NUCLEOTIDE SEQUENCE [LARGE SCALE GENOMIC DNA]</scope>
    <source>
        <strain evidence="2">KCTC 23299</strain>
    </source>
</reference>
<dbReference type="SUPFAM" id="SSF69360">
    <property type="entry name" value="Cell wall binding repeat"/>
    <property type="match status" value="1"/>
</dbReference>
<proteinExistence type="predicted"/>
<accession>A0ABW5ZZH2</accession>
<dbReference type="EMBL" id="JBHUOZ010000001">
    <property type="protein sequence ID" value="MFD2918367.1"/>
    <property type="molecule type" value="Genomic_DNA"/>
</dbReference>
<sequence>MKQLLLLLIGVAAQTCQLARSQVMTGVKYDNGYTIIYESRSTGAGRTISYYGLKEEKTGNIILPVSYLAITYSGQDKLFVTENSVNRMSLYNAATRQPVTEPDYKSISFFSEGLAVVSKDSSYTVKLYGAINASGKLVIPVEYRSLGQCGEGLMAFSKGGNVGFINTKNEVVIPPTYQYAGVFSNGLAFVKLSTDTLYGYINKKNEWAIKPAFQQAQKFTKGYATVTQKNGLYNRNMYGVVNTKGVMVVPARYDYITTRNAGGTFVYTKNSKYGIVDSTGKEFTSFLATHYPTYTKDNIIFSNDTASGVLTLKGQWLIKPEKQFINASRDGFFHVKKGVNNTIINPKGQVIFPSFLANKVIMGKKRVILVHANEVEVFDYNKKLLQTIAQPNIQDAYTTLHLAEDSIKISYNKSIALYNLVNDKTIPLDLDEMYNFTDDGTFIGKKNGYYDYYDYTGKRLSSKNYYTLSQFSAGLAIVQASMYDTEASLVDKQFNVIKKSASFKNLKGLYSEGLARVQVAGTANLAFINKKGIEVFQVPAADAGDCTEGIIWIKNNAGRYMFIDTGGKAINQQYYEEARNFSDGLGCVKTGGKWGVINKSGEMIIPAQYTNISSFSQGICMVANGNDFYLINKKGERVDNNTYTEAGAPQNGYAQVKKGDKMGIIDYSGKVIIPLEYTYTYLPSEGLSWVEKEKKIGAVDLQNKTVIAFRYDNVQPFKDGYAHVASDKKWGVVNKAGKLLLPFEFESLSNVYKNMMLGVKAAGSRVYALK</sequence>
<dbReference type="RefSeq" id="WP_386094362.1">
    <property type="nucleotide sequence ID" value="NZ_JBHUOZ010000001.1"/>
</dbReference>
<dbReference type="PANTHER" id="PTHR37841">
    <property type="entry name" value="GLR2918 PROTEIN"/>
    <property type="match status" value="1"/>
</dbReference>
<dbReference type="Pfam" id="PF14903">
    <property type="entry name" value="WG_beta_rep"/>
    <property type="match status" value="9"/>
</dbReference>
<organism evidence="1 2">
    <name type="scientific">Terrimonas rubra</name>
    <dbReference type="NCBI Taxonomy" id="1035890"/>
    <lineage>
        <taxon>Bacteria</taxon>
        <taxon>Pseudomonadati</taxon>
        <taxon>Bacteroidota</taxon>
        <taxon>Chitinophagia</taxon>
        <taxon>Chitinophagales</taxon>
        <taxon>Chitinophagaceae</taxon>
        <taxon>Terrimonas</taxon>
    </lineage>
</organism>
<dbReference type="Proteomes" id="UP001597511">
    <property type="component" value="Unassembled WGS sequence"/>
</dbReference>
<dbReference type="PANTHER" id="PTHR37841:SF1">
    <property type="entry name" value="DUF3298 DOMAIN-CONTAINING PROTEIN"/>
    <property type="match status" value="1"/>
</dbReference>
<protein>
    <submittedName>
        <fullName evidence="1">WG repeat-containing protein</fullName>
    </submittedName>
</protein>
<dbReference type="InterPro" id="IPR032774">
    <property type="entry name" value="WG_beta_rep"/>
</dbReference>